<evidence type="ECO:0000256" key="5">
    <source>
        <dbReference type="ARBA" id="ARBA00023274"/>
    </source>
</evidence>
<dbReference type="GeneID" id="36324180"/>
<dbReference type="GO" id="GO:0005743">
    <property type="term" value="C:mitochondrial inner membrane"/>
    <property type="evidence" value="ECO:0007669"/>
    <property type="project" value="UniProtKB-ARBA"/>
</dbReference>
<keyword evidence="5 8" id="KW-0687">Ribonucleoprotein</keyword>
<evidence type="ECO:0000259" key="11">
    <source>
        <dbReference type="PROSITE" id="PS50881"/>
    </source>
</evidence>
<dbReference type="GO" id="GO:0003735">
    <property type="term" value="F:structural constituent of ribosome"/>
    <property type="evidence" value="ECO:0007669"/>
    <property type="project" value="UniProtKB-UniRule"/>
</dbReference>
<dbReference type="PROSITE" id="PS50881">
    <property type="entry name" value="S5_DSRBD"/>
    <property type="match status" value="1"/>
</dbReference>
<dbReference type="RefSeq" id="XP_024337696.1">
    <property type="nucleotide sequence ID" value="XM_024479230.1"/>
</dbReference>
<dbReference type="PANTHER" id="PTHR48277">
    <property type="entry name" value="MITOCHONDRIAL RIBOSOMAL PROTEIN S5"/>
    <property type="match status" value="1"/>
</dbReference>
<dbReference type="STRING" id="670580.A0A1X6MXD4"/>
<comment type="similarity">
    <text evidence="2 9">Belongs to the universal ribosomal protein uS5 family.</text>
</comment>
<dbReference type="SUPFAM" id="SSF54768">
    <property type="entry name" value="dsRNA-binding domain-like"/>
    <property type="match status" value="1"/>
</dbReference>
<dbReference type="Gene3D" id="3.30.160.20">
    <property type="match status" value="1"/>
</dbReference>
<dbReference type="Proteomes" id="UP000194127">
    <property type="component" value="Unassembled WGS sequence"/>
</dbReference>
<dbReference type="InterPro" id="IPR020568">
    <property type="entry name" value="Ribosomal_Su5_D2-typ_SF"/>
</dbReference>
<dbReference type="Gene3D" id="3.30.230.10">
    <property type="match status" value="1"/>
</dbReference>
<evidence type="ECO:0000256" key="6">
    <source>
        <dbReference type="ARBA" id="ARBA00039335"/>
    </source>
</evidence>
<evidence type="ECO:0000256" key="1">
    <source>
        <dbReference type="ARBA" id="ARBA00004173"/>
    </source>
</evidence>
<keyword evidence="13" id="KW-1185">Reference proteome</keyword>
<feature type="region of interest" description="Disordered" evidence="10">
    <location>
        <begin position="211"/>
        <end position="251"/>
    </location>
</feature>
<evidence type="ECO:0000313" key="12">
    <source>
        <dbReference type="EMBL" id="OSX60902.1"/>
    </source>
</evidence>
<evidence type="ECO:0000256" key="7">
    <source>
        <dbReference type="ARBA" id="ARBA00041606"/>
    </source>
</evidence>
<keyword evidence="3 8" id="KW-0689">Ribosomal protein</keyword>
<evidence type="ECO:0000313" key="13">
    <source>
        <dbReference type="Proteomes" id="UP000194127"/>
    </source>
</evidence>
<dbReference type="OrthoDB" id="309483at2759"/>
<dbReference type="FunFam" id="3.30.230.10:FF:000002">
    <property type="entry name" value="30S ribosomal protein S5"/>
    <property type="match status" value="1"/>
</dbReference>
<dbReference type="Pfam" id="PF03719">
    <property type="entry name" value="Ribosomal_S5_C"/>
    <property type="match status" value="1"/>
</dbReference>
<comment type="subcellular location">
    <subcellularLocation>
        <location evidence="1">Mitochondrion</location>
    </subcellularLocation>
</comment>
<dbReference type="PANTHER" id="PTHR48277:SF1">
    <property type="entry name" value="MITOCHONDRIAL RIBOSOMAL PROTEIN S5"/>
    <property type="match status" value="1"/>
</dbReference>
<name>A0A1X6MXD4_9APHY</name>
<evidence type="ECO:0000256" key="2">
    <source>
        <dbReference type="ARBA" id="ARBA00008945"/>
    </source>
</evidence>
<feature type="domain" description="S5 DRBM" evidence="11">
    <location>
        <begin position="72"/>
        <end position="135"/>
    </location>
</feature>
<dbReference type="SUPFAM" id="SSF54211">
    <property type="entry name" value="Ribosomal protein S5 domain 2-like"/>
    <property type="match status" value="1"/>
</dbReference>
<proteinExistence type="inferred from homology"/>
<dbReference type="InterPro" id="IPR014721">
    <property type="entry name" value="Ribsml_uS5_D2-typ_fold_subgr"/>
</dbReference>
<dbReference type="GO" id="GO:0003723">
    <property type="term" value="F:RNA binding"/>
    <property type="evidence" value="ECO:0007669"/>
    <property type="project" value="InterPro"/>
</dbReference>
<dbReference type="InterPro" id="IPR005324">
    <property type="entry name" value="Ribosomal_uS5_C"/>
</dbReference>
<evidence type="ECO:0000256" key="10">
    <source>
        <dbReference type="SAM" id="MobiDB-lite"/>
    </source>
</evidence>
<dbReference type="Pfam" id="PF00333">
    <property type="entry name" value="Ribosomal_S5"/>
    <property type="match status" value="1"/>
</dbReference>
<dbReference type="AlphaFoldDB" id="A0A1X6MXD4"/>
<evidence type="ECO:0000256" key="8">
    <source>
        <dbReference type="PROSITE-ProRule" id="PRU00268"/>
    </source>
</evidence>
<dbReference type="FunFam" id="3.30.160.20:FF:000022">
    <property type="entry name" value="28S ribosomal protein S5, mitochondrial"/>
    <property type="match status" value="1"/>
</dbReference>
<protein>
    <recommendedName>
        <fullName evidence="6">Small ribosomal subunit protein uS5m</fullName>
    </recommendedName>
    <alternativeName>
        <fullName evidence="7">28S ribosomal protein S5, mitochondrial</fullName>
    </alternativeName>
</protein>
<accession>A0A1X6MXD4</accession>
<gene>
    <name evidence="12" type="ORF">POSPLADRAFT_1047223</name>
</gene>
<dbReference type="InterPro" id="IPR000851">
    <property type="entry name" value="Ribosomal_uS5"/>
</dbReference>
<evidence type="ECO:0000256" key="3">
    <source>
        <dbReference type="ARBA" id="ARBA00022980"/>
    </source>
</evidence>
<dbReference type="InterPro" id="IPR013810">
    <property type="entry name" value="Ribosomal_uS5_N"/>
</dbReference>
<evidence type="ECO:0000256" key="9">
    <source>
        <dbReference type="RuleBase" id="RU003823"/>
    </source>
</evidence>
<dbReference type="EMBL" id="KZ110599">
    <property type="protein sequence ID" value="OSX60902.1"/>
    <property type="molecule type" value="Genomic_DNA"/>
</dbReference>
<evidence type="ECO:0000256" key="4">
    <source>
        <dbReference type="ARBA" id="ARBA00023128"/>
    </source>
</evidence>
<dbReference type="GO" id="GO:0005763">
    <property type="term" value="C:mitochondrial small ribosomal subunit"/>
    <property type="evidence" value="ECO:0007669"/>
    <property type="project" value="UniProtKB-ARBA"/>
</dbReference>
<organism evidence="12 13">
    <name type="scientific">Postia placenta MAD-698-R-SB12</name>
    <dbReference type="NCBI Taxonomy" id="670580"/>
    <lineage>
        <taxon>Eukaryota</taxon>
        <taxon>Fungi</taxon>
        <taxon>Dikarya</taxon>
        <taxon>Basidiomycota</taxon>
        <taxon>Agaricomycotina</taxon>
        <taxon>Agaricomycetes</taxon>
        <taxon>Polyporales</taxon>
        <taxon>Adustoporiaceae</taxon>
        <taxon>Rhodonia</taxon>
    </lineage>
</organism>
<dbReference type="GO" id="GO:0006412">
    <property type="term" value="P:translation"/>
    <property type="evidence" value="ECO:0007669"/>
    <property type="project" value="InterPro"/>
</dbReference>
<reference evidence="12 13" key="1">
    <citation type="submission" date="2017-04" db="EMBL/GenBank/DDBJ databases">
        <title>Genome Sequence of the Model Brown-Rot Fungus Postia placenta SB12.</title>
        <authorList>
            <consortium name="DOE Joint Genome Institute"/>
            <person name="Gaskell J."/>
            <person name="Kersten P."/>
            <person name="Larrondo L.F."/>
            <person name="Canessa P."/>
            <person name="Martinez D."/>
            <person name="Hibbett D."/>
            <person name="Schmoll M."/>
            <person name="Kubicek C.P."/>
            <person name="Martinez A.T."/>
            <person name="Yadav J."/>
            <person name="Master E."/>
            <person name="Magnuson J.K."/>
            <person name="James T."/>
            <person name="Yaver D."/>
            <person name="Berka R."/>
            <person name="Labutti K."/>
            <person name="Lipzen A."/>
            <person name="Aerts A."/>
            <person name="Barry K."/>
            <person name="Henrissat B."/>
            <person name="Blanchette R."/>
            <person name="Grigoriev I."/>
            <person name="Cullen D."/>
        </authorList>
    </citation>
    <scope>NUCLEOTIDE SEQUENCE [LARGE SCALE GENOMIC DNA]</scope>
    <source>
        <strain evidence="12 13">MAD-698-R-SB12</strain>
    </source>
</reference>
<feature type="compositionally biased region" description="Basic and acidic residues" evidence="10">
    <location>
        <begin position="224"/>
        <end position="244"/>
    </location>
</feature>
<sequence length="251" mass="28409">MDLHESQTFAASRRTPFQNKVTVRNDPSMFLAMREQNKNLGSSEADRRKRDREDADNPLTFLHLTSAEINRLYRFPILRRRVVQQTGKGKIPRQHVVMVVGNQNGLVGIGEGKAHEAQRATQAALKEAVRNMDYIERFEDRTIWTEMEGKFASTRVIMRPRPVGFGLHCNPNVYQVLKAAGIKDISAKVWGSRNPLQVVRTLMRMLMPGHSPLGMGDGVGGQGRRLDKGSGLRAKDDLERERGRKLVPTRL</sequence>
<keyword evidence="4" id="KW-0496">Mitochondrion</keyword>